<evidence type="ECO:0000313" key="2">
    <source>
        <dbReference type="EMBL" id="GMH29471.1"/>
    </source>
</evidence>
<feature type="transmembrane region" description="Helical" evidence="1">
    <location>
        <begin position="15"/>
        <end position="34"/>
    </location>
</feature>
<feature type="transmembrane region" description="Helical" evidence="1">
    <location>
        <begin position="108"/>
        <end position="126"/>
    </location>
</feature>
<accession>A0AAD3THV4</accession>
<proteinExistence type="predicted"/>
<dbReference type="EMBL" id="BSYO01000036">
    <property type="protein sequence ID" value="GMH29471.1"/>
    <property type="molecule type" value="Genomic_DNA"/>
</dbReference>
<evidence type="ECO:0000313" key="3">
    <source>
        <dbReference type="Proteomes" id="UP001279734"/>
    </source>
</evidence>
<comment type="caution">
    <text evidence="2">The sequence shown here is derived from an EMBL/GenBank/DDBJ whole genome shotgun (WGS) entry which is preliminary data.</text>
</comment>
<keyword evidence="1" id="KW-0472">Membrane</keyword>
<sequence>MLPASAECPQFWKDWGILLKLKHILLIVGGSGSLPSMEGLYATVNALIVGNLLGKWVLLLVSSSAYWWWSGSCCKLQEWLSSALFCLLEVLLLVMAEHLYRGTGCWRWLGFVGGAEMLLLAGTVALPFSKVLLVLPILVAVAVHLLLIPFRSLVVLGGADLAWLLISSCLEDCDDWHG</sequence>
<reference evidence="2" key="1">
    <citation type="submission" date="2023-05" db="EMBL/GenBank/DDBJ databases">
        <title>Nepenthes gracilis genome sequencing.</title>
        <authorList>
            <person name="Fukushima K."/>
        </authorList>
    </citation>
    <scope>NUCLEOTIDE SEQUENCE</scope>
    <source>
        <strain evidence="2">SING2019-196</strain>
    </source>
</reference>
<gene>
    <name evidence="2" type="ORF">Nepgr_031314</name>
</gene>
<evidence type="ECO:0000256" key="1">
    <source>
        <dbReference type="SAM" id="Phobius"/>
    </source>
</evidence>
<protein>
    <submittedName>
        <fullName evidence="2">Uncharacterized protein</fullName>
    </submittedName>
</protein>
<organism evidence="2 3">
    <name type="scientific">Nepenthes gracilis</name>
    <name type="common">Slender pitcher plant</name>
    <dbReference type="NCBI Taxonomy" id="150966"/>
    <lineage>
        <taxon>Eukaryota</taxon>
        <taxon>Viridiplantae</taxon>
        <taxon>Streptophyta</taxon>
        <taxon>Embryophyta</taxon>
        <taxon>Tracheophyta</taxon>
        <taxon>Spermatophyta</taxon>
        <taxon>Magnoliopsida</taxon>
        <taxon>eudicotyledons</taxon>
        <taxon>Gunneridae</taxon>
        <taxon>Pentapetalae</taxon>
        <taxon>Caryophyllales</taxon>
        <taxon>Nepenthaceae</taxon>
        <taxon>Nepenthes</taxon>
    </lineage>
</organism>
<keyword evidence="3" id="KW-1185">Reference proteome</keyword>
<dbReference type="Proteomes" id="UP001279734">
    <property type="component" value="Unassembled WGS sequence"/>
</dbReference>
<keyword evidence="1" id="KW-0812">Transmembrane</keyword>
<name>A0AAD3THV4_NEPGR</name>
<feature type="transmembrane region" description="Helical" evidence="1">
    <location>
        <begin position="46"/>
        <end position="67"/>
    </location>
</feature>
<keyword evidence="1" id="KW-1133">Transmembrane helix</keyword>
<feature type="transmembrane region" description="Helical" evidence="1">
    <location>
        <begin position="79"/>
        <end position="96"/>
    </location>
</feature>
<dbReference type="AlphaFoldDB" id="A0AAD3THV4"/>
<feature type="transmembrane region" description="Helical" evidence="1">
    <location>
        <begin position="132"/>
        <end position="150"/>
    </location>
</feature>